<protein>
    <recommendedName>
        <fullName evidence="2">Right handed beta helix domain-containing protein</fullName>
    </recommendedName>
</protein>
<evidence type="ECO:0008006" key="2">
    <source>
        <dbReference type="Google" id="ProtNLM"/>
    </source>
</evidence>
<gene>
    <name evidence="1" type="ORF">MNBD_BACTEROID07-268</name>
</gene>
<dbReference type="InterPro" id="IPR011050">
    <property type="entry name" value="Pectin_lyase_fold/virulence"/>
</dbReference>
<organism evidence="1">
    <name type="scientific">hydrothermal vent metagenome</name>
    <dbReference type="NCBI Taxonomy" id="652676"/>
    <lineage>
        <taxon>unclassified sequences</taxon>
        <taxon>metagenomes</taxon>
        <taxon>ecological metagenomes</taxon>
    </lineage>
</organism>
<sequence length="198" mass="21656">MNKGIYTILLLITGFLSVQLTAQTCSRTIDSITPYIDWKSQAFNDIKPGDTVCLQAGNWDYIQLKNFHGTADKPIVFINSGGTVIINTNHFVGIKIGNSSHIVFTGNGDPQAPYGFRILGVSKGAGMGIDDYSTNIEISHVEISNTLLGGVYAKTDPTCTNFGATRDKFVMYDFSFHDNYVHDVPEEGLYIGNSHYAG</sequence>
<reference evidence="1" key="1">
    <citation type="submission" date="2018-06" db="EMBL/GenBank/DDBJ databases">
        <authorList>
            <person name="Zhirakovskaya E."/>
        </authorList>
    </citation>
    <scope>NUCLEOTIDE SEQUENCE</scope>
</reference>
<dbReference type="EMBL" id="UOET01000321">
    <property type="protein sequence ID" value="VAW29087.1"/>
    <property type="molecule type" value="Genomic_DNA"/>
</dbReference>
<feature type="non-terminal residue" evidence="1">
    <location>
        <position position="198"/>
    </location>
</feature>
<evidence type="ECO:0000313" key="1">
    <source>
        <dbReference type="EMBL" id="VAW29087.1"/>
    </source>
</evidence>
<proteinExistence type="predicted"/>
<name>A0A3B0UUT1_9ZZZZ</name>
<dbReference type="InterPro" id="IPR012334">
    <property type="entry name" value="Pectin_lyas_fold"/>
</dbReference>
<dbReference type="SUPFAM" id="SSF51126">
    <property type="entry name" value="Pectin lyase-like"/>
    <property type="match status" value="1"/>
</dbReference>
<dbReference type="AlphaFoldDB" id="A0A3B0UUT1"/>
<accession>A0A3B0UUT1</accession>
<dbReference type="Gene3D" id="2.160.20.10">
    <property type="entry name" value="Single-stranded right-handed beta-helix, Pectin lyase-like"/>
    <property type="match status" value="1"/>
</dbReference>